<proteinExistence type="predicted"/>
<comment type="caution">
    <text evidence="2">The sequence shown here is derived from an EMBL/GenBank/DDBJ whole genome shotgun (WGS) entry which is preliminary data.</text>
</comment>
<sequence>MAPDRRLIQVNPIYSGVNGQPISFSVVNEQIATTNPGPYQLSLYTDNPVIVLKASQQGTPGEVSFNYNWLFACSGPNNPPTVANPISPQSATVNQSFSFVIPTNIFTDAETPSSLTFTVSGLPAGLSFVSPTTITGTPSTTVGSPFSVTARAIDPGGLSAYAIFQLSVSPTTGNCSNMVSVKVGNWNDATVWSCSRVPISSDVVTLNHAVTLPGSYQGQALRVRYNSGGRLLFSIGGRLRLAGI</sequence>
<gene>
    <name evidence="2" type="ORF">IC229_30905</name>
</gene>
<dbReference type="InterPro" id="IPR015919">
    <property type="entry name" value="Cadherin-like_sf"/>
</dbReference>
<dbReference type="EMBL" id="JACWZY010000044">
    <property type="protein sequence ID" value="MBD2705076.1"/>
    <property type="molecule type" value="Genomic_DNA"/>
</dbReference>
<dbReference type="SMART" id="SM00736">
    <property type="entry name" value="CADG"/>
    <property type="match status" value="1"/>
</dbReference>
<feature type="domain" description="Dystroglycan-type cadherin-like" evidence="1">
    <location>
        <begin position="81"/>
        <end position="175"/>
    </location>
</feature>
<name>A0A927AVD0_9BACT</name>
<keyword evidence="3" id="KW-1185">Reference proteome</keyword>
<evidence type="ECO:0000313" key="3">
    <source>
        <dbReference type="Proteomes" id="UP000598820"/>
    </source>
</evidence>
<organism evidence="2 3">
    <name type="scientific">Spirosoma profusum</name>
    <dbReference type="NCBI Taxonomy" id="2771354"/>
    <lineage>
        <taxon>Bacteria</taxon>
        <taxon>Pseudomonadati</taxon>
        <taxon>Bacteroidota</taxon>
        <taxon>Cytophagia</taxon>
        <taxon>Cytophagales</taxon>
        <taxon>Cytophagaceae</taxon>
        <taxon>Spirosoma</taxon>
    </lineage>
</organism>
<evidence type="ECO:0000313" key="2">
    <source>
        <dbReference type="EMBL" id="MBD2705076.1"/>
    </source>
</evidence>
<evidence type="ECO:0000259" key="1">
    <source>
        <dbReference type="SMART" id="SM00736"/>
    </source>
</evidence>
<dbReference type="InterPro" id="IPR006644">
    <property type="entry name" value="Cadg"/>
</dbReference>
<dbReference type="InterPro" id="IPR013783">
    <property type="entry name" value="Ig-like_fold"/>
</dbReference>
<dbReference type="AlphaFoldDB" id="A0A927AVD0"/>
<dbReference type="RefSeq" id="WP_190892177.1">
    <property type="nucleotide sequence ID" value="NZ_JACWZY010000044.1"/>
</dbReference>
<dbReference type="Gene3D" id="2.60.40.10">
    <property type="entry name" value="Immunoglobulins"/>
    <property type="match status" value="1"/>
</dbReference>
<dbReference type="GO" id="GO:0005509">
    <property type="term" value="F:calcium ion binding"/>
    <property type="evidence" value="ECO:0007669"/>
    <property type="project" value="InterPro"/>
</dbReference>
<dbReference type="Proteomes" id="UP000598820">
    <property type="component" value="Unassembled WGS sequence"/>
</dbReference>
<dbReference type="GO" id="GO:0016020">
    <property type="term" value="C:membrane"/>
    <property type="evidence" value="ECO:0007669"/>
    <property type="project" value="InterPro"/>
</dbReference>
<protein>
    <recommendedName>
        <fullName evidence="1">Dystroglycan-type cadherin-like domain-containing protein</fullName>
    </recommendedName>
</protein>
<dbReference type="SUPFAM" id="SSF49313">
    <property type="entry name" value="Cadherin-like"/>
    <property type="match status" value="1"/>
</dbReference>
<reference evidence="2" key="1">
    <citation type="submission" date="2020-09" db="EMBL/GenBank/DDBJ databases">
        <authorList>
            <person name="Kim M.K."/>
        </authorList>
    </citation>
    <scope>NUCLEOTIDE SEQUENCE</scope>
    <source>
        <strain evidence="2">BT702</strain>
    </source>
</reference>
<accession>A0A927AVD0</accession>
<dbReference type="Pfam" id="PF05345">
    <property type="entry name" value="He_PIG"/>
    <property type="match status" value="1"/>
</dbReference>